<protein>
    <submittedName>
        <fullName evidence="1">Flagellar protein FlbD</fullName>
    </submittedName>
</protein>
<keyword evidence="1" id="KW-0966">Cell projection</keyword>
<dbReference type="PANTHER" id="PTHR39185">
    <property type="entry name" value="SWARMING MOTILITY PROTEIN SWRD"/>
    <property type="match status" value="1"/>
</dbReference>
<comment type="caution">
    <text evidence="1">The sequence shown here is derived from an EMBL/GenBank/DDBJ whole genome shotgun (WGS) entry which is preliminary data.</text>
</comment>
<evidence type="ECO:0000313" key="1">
    <source>
        <dbReference type="EMBL" id="MBA9024862.1"/>
    </source>
</evidence>
<dbReference type="PANTHER" id="PTHR39185:SF1">
    <property type="entry name" value="SWARMING MOTILITY PROTEIN SWRD"/>
    <property type="match status" value="1"/>
</dbReference>
<proteinExistence type="predicted"/>
<dbReference type="Proteomes" id="UP000626697">
    <property type="component" value="Unassembled WGS sequence"/>
</dbReference>
<organism evidence="1 2">
    <name type="scientific">Peribacillus huizhouensis</name>
    <dbReference type="NCBI Taxonomy" id="1501239"/>
    <lineage>
        <taxon>Bacteria</taxon>
        <taxon>Bacillati</taxon>
        <taxon>Bacillota</taxon>
        <taxon>Bacilli</taxon>
        <taxon>Bacillales</taxon>
        <taxon>Bacillaceae</taxon>
        <taxon>Peribacillus</taxon>
    </lineage>
</organism>
<dbReference type="Pfam" id="PF06289">
    <property type="entry name" value="FlbD"/>
    <property type="match status" value="1"/>
</dbReference>
<reference evidence="1 2" key="1">
    <citation type="submission" date="2020-08" db="EMBL/GenBank/DDBJ databases">
        <title>Genomic Encyclopedia of Type Strains, Phase IV (KMG-IV): sequencing the most valuable type-strain genomes for metagenomic binning, comparative biology and taxonomic classification.</title>
        <authorList>
            <person name="Goeker M."/>
        </authorList>
    </citation>
    <scope>NUCLEOTIDE SEQUENCE [LARGE SCALE GENOMIC DNA]</scope>
    <source>
        <strain evidence="1 2">DSM 105481</strain>
    </source>
</reference>
<sequence>MTRLNGTSYTINALFIETVESHPDTTITLTNGKKLVVKEKEEDIIHSVIQFYRLANVIGISREEDGSEYEK</sequence>
<keyword evidence="2" id="KW-1185">Reference proteome</keyword>
<dbReference type="EMBL" id="JACJHX010000001">
    <property type="protein sequence ID" value="MBA9024862.1"/>
    <property type="molecule type" value="Genomic_DNA"/>
</dbReference>
<keyword evidence="1" id="KW-0969">Cilium</keyword>
<keyword evidence="1" id="KW-0282">Flagellum</keyword>
<name>A0ABR6CII8_9BACI</name>
<dbReference type="InterPro" id="IPR009384">
    <property type="entry name" value="SwrD-like"/>
</dbReference>
<evidence type="ECO:0000313" key="2">
    <source>
        <dbReference type="Proteomes" id="UP000626697"/>
    </source>
</evidence>
<gene>
    <name evidence="1" type="ORF">HNP81_000144</name>
</gene>
<accession>A0ABR6CII8</accession>